<dbReference type="AlphaFoldDB" id="A0A1H7TMX4"/>
<dbReference type="Proteomes" id="UP000185766">
    <property type="component" value="Unassembled WGS sequence"/>
</dbReference>
<gene>
    <name evidence="1" type="ORF">SAMN05216214_1401</name>
</gene>
<proteinExistence type="predicted"/>
<dbReference type="EMBL" id="FOAS01000040">
    <property type="protein sequence ID" value="SEL85207.1"/>
    <property type="molecule type" value="Genomic_DNA"/>
</dbReference>
<sequence length="125" mass="14285">MNGLTRENSSTIAFVVNCYLSNSISTDELQQWAIQIMESPEAYPNYIAELLSFDAPRFHIYKTIGFSPDRSFTNQEDEAIFGIAYLRNREVFDGPAREHAINSLHMNQAILTEFRTAFPFIQVAV</sequence>
<keyword evidence="2" id="KW-1185">Reference proteome</keyword>
<reference evidence="1 2" key="1">
    <citation type="submission" date="2016-10" db="EMBL/GenBank/DDBJ databases">
        <authorList>
            <person name="de Groot N.N."/>
        </authorList>
    </citation>
    <scope>NUCLEOTIDE SEQUENCE [LARGE SCALE GENOMIC DNA]</scope>
    <source>
        <strain evidence="1 2">JCM 19513</strain>
    </source>
</reference>
<dbReference type="RefSeq" id="WP_074870817.1">
    <property type="nucleotide sequence ID" value="NZ_FOAS01000040.1"/>
</dbReference>
<accession>A0A1H7TMX4</accession>
<organism evidence="1 2">
    <name type="scientific">Atopomonas hussainii</name>
    <dbReference type="NCBI Taxonomy" id="1429083"/>
    <lineage>
        <taxon>Bacteria</taxon>
        <taxon>Pseudomonadati</taxon>
        <taxon>Pseudomonadota</taxon>
        <taxon>Gammaproteobacteria</taxon>
        <taxon>Pseudomonadales</taxon>
        <taxon>Pseudomonadaceae</taxon>
        <taxon>Atopomonas</taxon>
    </lineage>
</organism>
<protein>
    <submittedName>
        <fullName evidence="1">Uncharacterized protein</fullName>
    </submittedName>
</protein>
<evidence type="ECO:0000313" key="1">
    <source>
        <dbReference type="EMBL" id="SEL85207.1"/>
    </source>
</evidence>
<name>A0A1H7TMX4_9GAMM</name>
<evidence type="ECO:0000313" key="2">
    <source>
        <dbReference type="Proteomes" id="UP000185766"/>
    </source>
</evidence>